<name>A0A6N4V406_9MYCO</name>
<evidence type="ECO:0000256" key="1">
    <source>
        <dbReference type="SAM" id="MobiDB-lite"/>
    </source>
</evidence>
<feature type="compositionally biased region" description="Low complexity" evidence="1">
    <location>
        <begin position="1"/>
        <end position="46"/>
    </location>
</feature>
<evidence type="ECO:0000313" key="3">
    <source>
        <dbReference type="EMBL" id="BBX30604.1"/>
    </source>
</evidence>
<proteinExistence type="predicted"/>
<organism evidence="3 4">
    <name type="scientific">Mycolicibacterium alvei</name>
    <dbReference type="NCBI Taxonomy" id="67081"/>
    <lineage>
        <taxon>Bacteria</taxon>
        <taxon>Bacillati</taxon>
        <taxon>Actinomycetota</taxon>
        <taxon>Actinomycetes</taxon>
        <taxon>Mycobacteriales</taxon>
        <taxon>Mycobacteriaceae</taxon>
        <taxon>Mycolicibacterium</taxon>
    </lineage>
</organism>
<dbReference type="EMBL" id="AP022566">
    <property type="protein sequence ID" value="BBX30604.1"/>
    <property type="molecule type" value="Genomic_DNA"/>
</dbReference>
<protein>
    <submittedName>
        <fullName evidence="3">Uncharacterized protein</fullName>
    </submittedName>
</protein>
<keyword evidence="2" id="KW-0812">Transmembrane</keyword>
<keyword evidence="3" id="KW-0614">Plasmid</keyword>
<dbReference type="AlphaFoldDB" id="A0A6N4V406"/>
<evidence type="ECO:0000313" key="4">
    <source>
        <dbReference type="Proteomes" id="UP000466906"/>
    </source>
</evidence>
<keyword evidence="4" id="KW-1185">Reference proteome</keyword>
<feature type="transmembrane region" description="Helical" evidence="2">
    <location>
        <begin position="103"/>
        <end position="127"/>
    </location>
</feature>
<dbReference type="Proteomes" id="UP000466906">
    <property type="component" value="Plasmid pJCM12272"/>
</dbReference>
<sequence>MTFPQGPQGQWPPQQPGDPKQYGAPQQPYGGQQPYGAQQPYGTQPPFGQQPYGTQPPFGQQPYGAPQPYGAQQPYGSPSPYGAPSPYGYGTPPQPPTNSKRPIVLLAAIGGVIILGVVGIMFFTGGIGGIGGSSDQRAIERLFKDMAETDGSLSATKKFFCAADQKYMKAVDPKVLEELGIDVPEPTTKPTGSVEITDVKVDGDKATATVTADGQSDTVHFRKEGGEWKMCMSDDSAMS</sequence>
<reference evidence="3 4" key="1">
    <citation type="journal article" date="2019" name="Emerg. Microbes Infect.">
        <title>Comprehensive subspecies identification of 175 nontuberculous mycobacteria species based on 7547 genomic profiles.</title>
        <authorList>
            <person name="Matsumoto Y."/>
            <person name="Kinjo T."/>
            <person name="Motooka D."/>
            <person name="Nabeya D."/>
            <person name="Jung N."/>
            <person name="Uechi K."/>
            <person name="Horii T."/>
            <person name="Iida T."/>
            <person name="Fujita J."/>
            <person name="Nakamura S."/>
        </authorList>
    </citation>
    <scope>NUCLEOTIDE SEQUENCE [LARGE SCALE GENOMIC DNA]</scope>
    <source>
        <strain evidence="3 4">JCM 12272</strain>
        <plasmid evidence="3">pJCM12272</plasmid>
    </source>
</reference>
<keyword evidence="2" id="KW-1133">Transmembrane helix</keyword>
<feature type="compositionally biased region" description="Low complexity" evidence="1">
    <location>
        <begin position="74"/>
        <end position="91"/>
    </location>
</feature>
<keyword evidence="2" id="KW-0472">Membrane</keyword>
<accession>A0A6N4V406</accession>
<dbReference type="RefSeq" id="WP_064915066.1">
    <property type="nucleotide sequence ID" value="NZ_AP022566.1"/>
</dbReference>
<dbReference type="KEGG" id="malv:MALV_57290"/>
<evidence type="ECO:0000256" key="2">
    <source>
        <dbReference type="SAM" id="Phobius"/>
    </source>
</evidence>
<geneLocation type="plasmid" evidence="3 4">
    <name>pJCM12272</name>
</geneLocation>
<feature type="region of interest" description="Disordered" evidence="1">
    <location>
        <begin position="1"/>
        <end position="96"/>
    </location>
</feature>
<gene>
    <name evidence="3" type="ORF">MALV_57290</name>
</gene>